<dbReference type="EMBL" id="HACG01005688">
    <property type="protein sequence ID" value="CEK52553.1"/>
    <property type="molecule type" value="Transcribed_RNA"/>
</dbReference>
<evidence type="ECO:0000313" key="1">
    <source>
        <dbReference type="EMBL" id="CEK52553.1"/>
    </source>
</evidence>
<gene>
    <name evidence="1" type="primary">ORF17206</name>
</gene>
<organism evidence="1">
    <name type="scientific">Arion vulgaris</name>
    <dbReference type="NCBI Taxonomy" id="1028688"/>
    <lineage>
        <taxon>Eukaryota</taxon>
        <taxon>Metazoa</taxon>
        <taxon>Spiralia</taxon>
        <taxon>Lophotrochozoa</taxon>
        <taxon>Mollusca</taxon>
        <taxon>Gastropoda</taxon>
        <taxon>Heterobranchia</taxon>
        <taxon>Euthyneura</taxon>
        <taxon>Panpulmonata</taxon>
        <taxon>Eupulmonata</taxon>
        <taxon>Stylommatophora</taxon>
        <taxon>Helicina</taxon>
        <taxon>Arionoidea</taxon>
        <taxon>Arionidae</taxon>
        <taxon>Arion</taxon>
    </lineage>
</organism>
<sequence>MGCLLQNYSLSVTWITFSKYDKKELEQQSTNNQDVHFEVRTLSNCKAGKKL</sequence>
<proteinExistence type="predicted"/>
<name>A0A0B6Y8V4_9EUPU</name>
<accession>A0A0B6Y8V4</accession>
<dbReference type="AlphaFoldDB" id="A0A0B6Y8V4"/>
<protein>
    <submittedName>
        <fullName evidence="1">Uncharacterized protein</fullName>
    </submittedName>
</protein>
<reference evidence="1" key="1">
    <citation type="submission" date="2014-12" db="EMBL/GenBank/DDBJ databases">
        <title>Insight into the proteome of Arion vulgaris.</title>
        <authorList>
            <person name="Aradska J."/>
            <person name="Bulat T."/>
            <person name="Smidak R."/>
            <person name="Sarate P."/>
            <person name="Gangsoo J."/>
            <person name="Sialana F."/>
            <person name="Bilban M."/>
            <person name="Lubec G."/>
        </authorList>
    </citation>
    <scope>NUCLEOTIDE SEQUENCE</scope>
    <source>
        <tissue evidence="1">Skin</tissue>
    </source>
</reference>